<accession>A0A0J6WHB7</accession>
<dbReference type="Gene3D" id="1.25.40.10">
    <property type="entry name" value="Tetratricopeptide repeat domain"/>
    <property type="match status" value="1"/>
</dbReference>
<proteinExistence type="predicted"/>
<evidence type="ECO:0000313" key="2">
    <source>
        <dbReference type="EMBL" id="KMO82650.1"/>
    </source>
</evidence>
<dbReference type="PATRIC" id="fig|37916.4.peg.1159"/>
<dbReference type="SUPFAM" id="SSF48452">
    <property type="entry name" value="TPR-like"/>
    <property type="match status" value="1"/>
</dbReference>
<dbReference type="STRING" id="37916.MCHLDSM_01273"/>
<feature type="region of interest" description="Disordered" evidence="1">
    <location>
        <begin position="92"/>
        <end position="122"/>
    </location>
</feature>
<dbReference type="CDD" id="cd00093">
    <property type="entry name" value="HTH_XRE"/>
    <property type="match status" value="1"/>
</dbReference>
<gene>
    <name evidence="2" type="ORF">MCHLDSM_01273</name>
</gene>
<name>A0A0J6WHB7_9MYCO</name>
<evidence type="ECO:0000313" key="3">
    <source>
        <dbReference type="Proteomes" id="UP000036513"/>
    </source>
</evidence>
<dbReference type="SMR" id="A0A0J6WHB7"/>
<reference evidence="2 3" key="1">
    <citation type="journal article" date="2015" name="Genome Biol. Evol.">
        <title>Characterization of Three Mycobacterium spp. with Potential Use in Bioremediation by Genome Sequencing and Comparative Genomics.</title>
        <authorList>
            <person name="Das S."/>
            <person name="Pettersson B.M."/>
            <person name="Behra P.R."/>
            <person name="Ramesh M."/>
            <person name="Dasgupta S."/>
            <person name="Bhattacharya A."/>
            <person name="Kirsebom L.A."/>
        </authorList>
    </citation>
    <scope>NUCLEOTIDE SEQUENCE [LARGE SCALE GENOMIC DNA]</scope>
    <source>
        <strain evidence="2 3">DSM 43826</strain>
    </source>
</reference>
<protein>
    <recommendedName>
        <fullName evidence="4">HTH cro/C1-type domain-containing protein</fullName>
    </recommendedName>
</protein>
<sequence>MLAMTAPPGGNVRLRAARRERGLTSQADFVGALTAKAAELGLVPLSVTTRTVRRWESDNPGWPHRPHIEALEALFGLPITDLGFTPRSERTALSAAERGGRPSGPTLPPAPDGPAPPPHFHEMGSAQATARYAQMTTLYSDMYWHVPAKMLQQPIFRHAELGASLLAATGTDTTELATPVALAWMLAGRVLLFDLHRPGDSRACFTEALECARLTEDESLGAAALGHLALATTRDNDGDLPQARELIRSARSFSRRGGNPQRLQAWLDTIEADIASRAGDHGHAATLIAHAEQSLRGADGQPPWLDWFTTHRMAIAKANTLLSAGRLTDARMALDRALNELPTHDVKTRALTLCDLAAVHAVGREPEQAAALLTTALDEMGPSSSAALSRRIHTVRTMLDEWADSTAVHELDDRLSQWNTTVTAITA</sequence>
<dbReference type="InterPro" id="IPR011990">
    <property type="entry name" value="TPR-like_helical_dom_sf"/>
</dbReference>
<dbReference type="EMBL" id="JYNL01000009">
    <property type="protein sequence ID" value="KMO82650.1"/>
    <property type="molecule type" value="Genomic_DNA"/>
</dbReference>
<evidence type="ECO:0000256" key="1">
    <source>
        <dbReference type="SAM" id="MobiDB-lite"/>
    </source>
</evidence>
<feature type="compositionally biased region" description="Pro residues" evidence="1">
    <location>
        <begin position="105"/>
        <end position="118"/>
    </location>
</feature>
<keyword evidence="3" id="KW-1185">Reference proteome</keyword>
<organism evidence="2 3">
    <name type="scientific">Mycolicibacterium chlorophenolicum</name>
    <dbReference type="NCBI Taxonomy" id="37916"/>
    <lineage>
        <taxon>Bacteria</taxon>
        <taxon>Bacillati</taxon>
        <taxon>Actinomycetota</taxon>
        <taxon>Actinomycetes</taxon>
        <taxon>Mycobacteriales</taxon>
        <taxon>Mycobacteriaceae</taxon>
        <taxon>Mycolicibacterium</taxon>
    </lineage>
</organism>
<evidence type="ECO:0008006" key="4">
    <source>
        <dbReference type="Google" id="ProtNLM"/>
    </source>
</evidence>
<dbReference type="AlphaFoldDB" id="A0A0J6WHB7"/>
<dbReference type="Proteomes" id="UP000036513">
    <property type="component" value="Unassembled WGS sequence"/>
</dbReference>
<dbReference type="InterPro" id="IPR001387">
    <property type="entry name" value="Cro/C1-type_HTH"/>
</dbReference>
<comment type="caution">
    <text evidence="2">The sequence shown here is derived from an EMBL/GenBank/DDBJ whole genome shotgun (WGS) entry which is preliminary data.</text>
</comment>